<dbReference type="PRINTS" id="PR00105">
    <property type="entry name" value="C5METTRFRASE"/>
</dbReference>
<evidence type="ECO:0000256" key="6">
    <source>
        <dbReference type="PROSITE-ProRule" id="PRU01016"/>
    </source>
</evidence>
<dbReference type="PROSITE" id="PS51679">
    <property type="entry name" value="SAM_MT_C5"/>
    <property type="match status" value="1"/>
</dbReference>
<dbReference type="EC" id="2.1.1.37" evidence="8"/>
<dbReference type="InterPro" id="IPR031303">
    <property type="entry name" value="C5_meth_CS"/>
</dbReference>
<evidence type="ECO:0000313" key="9">
    <source>
        <dbReference type="EMBL" id="SCZ64393.1"/>
    </source>
</evidence>
<gene>
    <name evidence="9" type="ORF">SAMN02982990_02209</name>
</gene>
<dbReference type="GO" id="GO:0032259">
    <property type="term" value="P:methylation"/>
    <property type="evidence" value="ECO:0007669"/>
    <property type="project" value="UniProtKB-KW"/>
</dbReference>
<evidence type="ECO:0000256" key="7">
    <source>
        <dbReference type="RuleBase" id="RU000416"/>
    </source>
</evidence>
<dbReference type="OrthoDB" id="5288620at2"/>
<keyword evidence="1 6" id="KW-0489">Methyltransferase</keyword>
<organism evidence="9 10">
    <name type="scientific">Photorhabdus luminescens</name>
    <name type="common">Xenorhabdus luminescens</name>
    <dbReference type="NCBI Taxonomy" id="29488"/>
    <lineage>
        <taxon>Bacteria</taxon>
        <taxon>Pseudomonadati</taxon>
        <taxon>Pseudomonadota</taxon>
        <taxon>Gammaproteobacteria</taxon>
        <taxon>Enterobacterales</taxon>
        <taxon>Morganellaceae</taxon>
        <taxon>Photorhabdus</taxon>
    </lineage>
</organism>
<dbReference type="EMBL" id="FMWJ01000008">
    <property type="protein sequence ID" value="SCZ64393.1"/>
    <property type="molecule type" value="Genomic_DNA"/>
</dbReference>
<dbReference type="PANTHER" id="PTHR10629:SF52">
    <property type="entry name" value="DNA (CYTOSINE-5)-METHYLTRANSFERASE 1"/>
    <property type="match status" value="1"/>
</dbReference>
<dbReference type="PROSITE" id="PS00095">
    <property type="entry name" value="C5_MTASE_2"/>
    <property type="match status" value="1"/>
</dbReference>
<accession>A0A1G5QRC8</accession>
<dbReference type="Gene3D" id="3.90.120.10">
    <property type="entry name" value="DNA Methylase, subunit A, domain 2"/>
    <property type="match status" value="1"/>
</dbReference>
<dbReference type="SUPFAM" id="SSF53335">
    <property type="entry name" value="S-adenosyl-L-methionine-dependent methyltransferases"/>
    <property type="match status" value="1"/>
</dbReference>
<keyword evidence="3 6" id="KW-0949">S-adenosyl-L-methionine</keyword>
<dbReference type="NCBIfam" id="TIGR00675">
    <property type="entry name" value="dcm"/>
    <property type="match status" value="1"/>
</dbReference>
<dbReference type="InterPro" id="IPR001525">
    <property type="entry name" value="C5_MeTfrase"/>
</dbReference>
<dbReference type="AlphaFoldDB" id="A0A1G5QRC8"/>
<dbReference type="InterPro" id="IPR050390">
    <property type="entry name" value="C5-Methyltransferase"/>
</dbReference>
<dbReference type="Proteomes" id="UP000183223">
    <property type="component" value="Unassembled WGS sequence"/>
</dbReference>
<sequence>MKLIDLFSGAGGLSLGAARGGFTVAAAAELDPFAMETHIKNFPLTQHIQKDVSTLTGSGLLTLGNLKAGELSGLVGGPPCQGFSTMGKQDPDDLRNNLFIDFFRLVRETSPLFFLAENVPGILDEKYDQLRNKAFSLVQDEYIILPPLKVKASDVGAPTIRTRIFFIGFNNRLVKNIPKEICPQMKTPTIIKEALSGLPIKIDPTWQSEEQGNRKLYDDNIANDYFYQRLIDHIPQNTGHSETIRKLLDKRIITSCQGTRHTPEVQSRYARLKYNEVDRISKSVRLNPEGLCPTLRAGTGSDKGSFQAVRPIHYIEPRVITPREAARLQGFPDWFVFHKTKWHSFRQIGNSVSPFVSEAIFREIFNILNKG</sequence>
<dbReference type="Pfam" id="PF00145">
    <property type="entry name" value="DNA_methylase"/>
    <property type="match status" value="1"/>
</dbReference>
<evidence type="ECO:0000256" key="3">
    <source>
        <dbReference type="ARBA" id="ARBA00022691"/>
    </source>
</evidence>
<evidence type="ECO:0000313" key="10">
    <source>
        <dbReference type="Proteomes" id="UP000183223"/>
    </source>
</evidence>
<keyword evidence="4" id="KW-0680">Restriction system</keyword>
<dbReference type="RefSeq" id="WP_049585147.1">
    <property type="nucleotide sequence ID" value="NZ_CAWQXX010000056.1"/>
</dbReference>
<proteinExistence type="inferred from homology"/>
<comment type="catalytic activity">
    <reaction evidence="5 8">
        <text>a 2'-deoxycytidine in DNA + S-adenosyl-L-methionine = a 5-methyl-2'-deoxycytidine in DNA + S-adenosyl-L-homocysteine + H(+)</text>
        <dbReference type="Rhea" id="RHEA:13681"/>
        <dbReference type="Rhea" id="RHEA-COMP:11369"/>
        <dbReference type="Rhea" id="RHEA-COMP:11370"/>
        <dbReference type="ChEBI" id="CHEBI:15378"/>
        <dbReference type="ChEBI" id="CHEBI:57856"/>
        <dbReference type="ChEBI" id="CHEBI:59789"/>
        <dbReference type="ChEBI" id="CHEBI:85452"/>
        <dbReference type="ChEBI" id="CHEBI:85454"/>
        <dbReference type="EC" id="2.1.1.37"/>
    </reaction>
</comment>
<dbReference type="Gene3D" id="3.40.50.150">
    <property type="entry name" value="Vaccinia Virus protein VP39"/>
    <property type="match status" value="1"/>
</dbReference>
<evidence type="ECO:0000256" key="4">
    <source>
        <dbReference type="ARBA" id="ARBA00022747"/>
    </source>
</evidence>
<dbReference type="GO" id="GO:0009307">
    <property type="term" value="P:DNA restriction-modification system"/>
    <property type="evidence" value="ECO:0007669"/>
    <property type="project" value="UniProtKB-KW"/>
</dbReference>
<reference evidence="10" key="1">
    <citation type="submission" date="2016-10" db="EMBL/GenBank/DDBJ databases">
        <authorList>
            <person name="Varghese N."/>
            <person name="Submissions S."/>
        </authorList>
    </citation>
    <scope>NUCLEOTIDE SEQUENCE [LARGE SCALE GENOMIC DNA]</scope>
    <source>
        <strain evidence="10">ATCC 29999</strain>
    </source>
</reference>
<evidence type="ECO:0000256" key="8">
    <source>
        <dbReference type="RuleBase" id="RU000417"/>
    </source>
</evidence>
<dbReference type="InterPro" id="IPR029063">
    <property type="entry name" value="SAM-dependent_MTases_sf"/>
</dbReference>
<evidence type="ECO:0000256" key="1">
    <source>
        <dbReference type="ARBA" id="ARBA00022603"/>
    </source>
</evidence>
<dbReference type="PANTHER" id="PTHR10629">
    <property type="entry name" value="CYTOSINE-SPECIFIC METHYLTRANSFERASE"/>
    <property type="match status" value="1"/>
</dbReference>
<comment type="similarity">
    <text evidence="6 7">Belongs to the class I-like SAM-binding methyltransferase superfamily. C5-methyltransferase family.</text>
</comment>
<name>A0A1G5QRC8_PHOLU</name>
<evidence type="ECO:0000256" key="5">
    <source>
        <dbReference type="ARBA" id="ARBA00047422"/>
    </source>
</evidence>
<keyword evidence="10" id="KW-1185">Reference proteome</keyword>
<dbReference type="GeneID" id="45658098"/>
<dbReference type="PROSITE" id="PS00094">
    <property type="entry name" value="C5_MTASE_1"/>
    <property type="match status" value="1"/>
</dbReference>
<dbReference type="InterPro" id="IPR018117">
    <property type="entry name" value="C5_DNA_meth_AS"/>
</dbReference>
<keyword evidence="2 6" id="KW-0808">Transferase</keyword>
<feature type="active site" evidence="6">
    <location>
        <position position="80"/>
    </location>
</feature>
<protein>
    <recommendedName>
        <fullName evidence="8">Cytosine-specific methyltransferase</fullName>
        <ecNumber evidence="8">2.1.1.37</ecNumber>
    </recommendedName>
</protein>
<dbReference type="GO" id="GO:0003886">
    <property type="term" value="F:DNA (cytosine-5-)-methyltransferase activity"/>
    <property type="evidence" value="ECO:0007669"/>
    <property type="project" value="UniProtKB-EC"/>
</dbReference>
<evidence type="ECO:0000256" key="2">
    <source>
        <dbReference type="ARBA" id="ARBA00022679"/>
    </source>
</evidence>